<dbReference type="Proteomes" id="UP000580474">
    <property type="component" value="Unassembled WGS sequence"/>
</dbReference>
<comment type="caution">
    <text evidence="10">The sequence shown here is derived from an EMBL/GenBank/DDBJ whole genome shotgun (WGS) entry which is preliminary data.</text>
</comment>
<reference evidence="10 11" key="1">
    <citation type="submission" date="2020-08" db="EMBL/GenBank/DDBJ databases">
        <title>Sequencing the genomes of 1000 actinobacteria strains.</title>
        <authorList>
            <person name="Klenk H.-P."/>
        </authorList>
    </citation>
    <scope>NUCLEOTIDE SEQUENCE [LARGE SCALE GENOMIC DNA]</scope>
    <source>
        <strain evidence="10 11">DSM 45582</strain>
    </source>
</reference>
<dbReference type="CDD" id="cd02440">
    <property type="entry name" value="AdoMet_MTases"/>
    <property type="match status" value="1"/>
</dbReference>
<keyword evidence="4 10" id="KW-0808">Transferase</keyword>
<dbReference type="Pfam" id="PF02384">
    <property type="entry name" value="N6_Mtase"/>
    <property type="match status" value="1"/>
</dbReference>
<dbReference type="PANTHER" id="PTHR42933:SF3">
    <property type="entry name" value="TYPE I RESTRICTION ENZYME MJAVIII METHYLASE SUBUNIT"/>
    <property type="match status" value="1"/>
</dbReference>
<name>A0A840NDJ0_9PSEU</name>
<evidence type="ECO:0000256" key="6">
    <source>
        <dbReference type="ARBA" id="ARBA00022747"/>
    </source>
</evidence>
<dbReference type="PANTHER" id="PTHR42933">
    <property type="entry name" value="SLR6095 PROTEIN"/>
    <property type="match status" value="1"/>
</dbReference>
<dbReference type="GO" id="GO:0032259">
    <property type="term" value="P:methylation"/>
    <property type="evidence" value="ECO:0007669"/>
    <property type="project" value="UniProtKB-KW"/>
</dbReference>
<comment type="similarity">
    <text evidence="1">Belongs to the N(4)/N(6)-methyltransferase family.</text>
</comment>
<dbReference type="Gene3D" id="1.20.1260.30">
    <property type="match status" value="1"/>
</dbReference>
<evidence type="ECO:0000256" key="5">
    <source>
        <dbReference type="ARBA" id="ARBA00022691"/>
    </source>
</evidence>
<dbReference type="Pfam" id="PF12161">
    <property type="entry name" value="HsdM_N"/>
    <property type="match status" value="1"/>
</dbReference>
<evidence type="ECO:0000256" key="1">
    <source>
        <dbReference type="ARBA" id="ARBA00006594"/>
    </source>
</evidence>
<dbReference type="InterPro" id="IPR002052">
    <property type="entry name" value="DNA_methylase_N6_adenine_CS"/>
</dbReference>
<evidence type="ECO:0000259" key="8">
    <source>
        <dbReference type="Pfam" id="PF02384"/>
    </source>
</evidence>
<dbReference type="InterPro" id="IPR038333">
    <property type="entry name" value="T1MK-like_N_sf"/>
</dbReference>
<dbReference type="InterPro" id="IPR051537">
    <property type="entry name" value="DNA_Adenine_Mtase"/>
</dbReference>
<evidence type="ECO:0000256" key="2">
    <source>
        <dbReference type="ARBA" id="ARBA00011900"/>
    </source>
</evidence>
<organism evidence="10 11">
    <name type="scientific">Saccharopolyspora gloriosae</name>
    <dbReference type="NCBI Taxonomy" id="455344"/>
    <lineage>
        <taxon>Bacteria</taxon>
        <taxon>Bacillati</taxon>
        <taxon>Actinomycetota</taxon>
        <taxon>Actinomycetes</taxon>
        <taxon>Pseudonocardiales</taxon>
        <taxon>Pseudonocardiaceae</taxon>
        <taxon>Saccharopolyspora</taxon>
    </lineage>
</organism>
<dbReference type="PROSITE" id="PS00092">
    <property type="entry name" value="N6_MTASE"/>
    <property type="match status" value="1"/>
</dbReference>
<evidence type="ECO:0000256" key="3">
    <source>
        <dbReference type="ARBA" id="ARBA00022603"/>
    </source>
</evidence>
<evidence type="ECO:0000313" key="11">
    <source>
        <dbReference type="Proteomes" id="UP000580474"/>
    </source>
</evidence>
<feature type="domain" description="DNA methylase adenine-specific" evidence="8">
    <location>
        <begin position="179"/>
        <end position="494"/>
    </location>
</feature>
<proteinExistence type="inferred from homology"/>
<dbReference type="PRINTS" id="PR00507">
    <property type="entry name" value="N12N6MTFRASE"/>
</dbReference>
<dbReference type="RefSeq" id="WP_184479943.1">
    <property type="nucleotide sequence ID" value="NZ_JACHIV010000001.1"/>
</dbReference>
<dbReference type="GO" id="GO:0003677">
    <property type="term" value="F:DNA binding"/>
    <property type="evidence" value="ECO:0007669"/>
    <property type="project" value="InterPro"/>
</dbReference>
<accession>A0A840NDJ0</accession>
<dbReference type="SUPFAM" id="SSF53335">
    <property type="entry name" value="S-adenosyl-L-methionine-dependent methyltransferases"/>
    <property type="match status" value="1"/>
</dbReference>
<dbReference type="InterPro" id="IPR003356">
    <property type="entry name" value="DNA_methylase_A-5"/>
</dbReference>
<protein>
    <recommendedName>
        <fullName evidence="2">site-specific DNA-methyltransferase (adenine-specific)</fullName>
        <ecNumber evidence="2">2.1.1.72</ecNumber>
    </recommendedName>
</protein>
<evidence type="ECO:0000256" key="4">
    <source>
        <dbReference type="ARBA" id="ARBA00022679"/>
    </source>
</evidence>
<gene>
    <name evidence="10" type="ORF">BJ969_003494</name>
</gene>
<dbReference type="Gene3D" id="3.40.50.150">
    <property type="entry name" value="Vaccinia Virus protein VP39"/>
    <property type="match status" value="1"/>
</dbReference>
<dbReference type="InterPro" id="IPR029063">
    <property type="entry name" value="SAM-dependent_MTases_sf"/>
</dbReference>
<feature type="domain" description="N6 adenine-specific DNA methyltransferase N-terminal" evidence="9">
    <location>
        <begin position="26"/>
        <end position="165"/>
    </location>
</feature>
<dbReference type="GO" id="GO:0009007">
    <property type="term" value="F:site-specific DNA-methyltransferase (adenine-specific) activity"/>
    <property type="evidence" value="ECO:0007669"/>
    <property type="project" value="UniProtKB-EC"/>
</dbReference>
<dbReference type="EC" id="2.1.1.72" evidence="2"/>
<keyword evidence="11" id="KW-1185">Reference proteome</keyword>
<keyword evidence="6" id="KW-0680">Restriction system</keyword>
<keyword evidence="3 10" id="KW-0489">Methyltransferase</keyword>
<dbReference type="GO" id="GO:0009307">
    <property type="term" value="P:DNA restriction-modification system"/>
    <property type="evidence" value="ECO:0007669"/>
    <property type="project" value="UniProtKB-KW"/>
</dbReference>
<evidence type="ECO:0000256" key="7">
    <source>
        <dbReference type="ARBA" id="ARBA00047942"/>
    </source>
</evidence>
<dbReference type="AlphaFoldDB" id="A0A840NDJ0"/>
<evidence type="ECO:0000313" key="10">
    <source>
        <dbReference type="EMBL" id="MBB5070406.1"/>
    </source>
</evidence>
<dbReference type="EMBL" id="JACHIV010000001">
    <property type="protein sequence ID" value="MBB5070406.1"/>
    <property type="molecule type" value="Genomic_DNA"/>
</dbReference>
<comment type="catalytic activity">
    <reaction evidence="7">
        <text>a 2'-deoxyadenosine in DNA + S-adenosyl-L-methionine = an N(6)-methyl-2'-deoxyadenosine in DNA + S-adenosyl-L-homocysteine + H(+)</text>
        <dbReference type="Rhea" id="RHEA:15197"/>
        <dbReference type="Rhea" id="RHEA-COMP:12418"/>
        <dbReference type="Rhea" id="RHEA-COMP:12419"/>
        <dbReference type="ChEBI" id="CHEBI:15378"/>
        <dbReference type="ChEBI" id="CHEBI:57856"/>
        <dbReference type="ChEBI" id="CHEBI:59789"/>
        <dbReference type="ChEBI" id="CHEBI:90615"/>
        <dbReference type="ChEBI" id="CHEBI:90616"/>
        <dbReference type="EC" id="2.1.1.72"/>
    </reaction>
</comment>
<dbReference type="InterPro" id="IPR022749">
    <property type="entry name" value="D12N6_MeTrfase_N"/>
</dbReference>
<evidence type="ECO:0000259" key="9">
    <source>
        <dbReference type="Pfam" id="PF12161"/>
    </source>
</evidence>
<dbReference type="GO" id="GO:0008170">
    <property type="term" value="F:N-methyltransferase activity"/>
    <property type="evidence" value="ECO:0007669"/>
    <property type="project" value="InterPro"/>
</dbReference>
<sequence>MSSTEANEPAPNTTHKHITQQEIEGLLWAAADELRVAMAEAQYASVIFPLMFWKYLSDTWDHNHDQFVEENKELPDVLSVEEAHEIEYRDYQSFEIPFIERGKVGETRASWSAVLATVTQPGLGARVRTALRAIETANPDKFSKLFGALDWTATLDSSVLTGVMQAMNRIPRMHEDNMSHDVLGGAYEYLLKRFSDGAGTRAGQFFTPREVVNLIVTILKPENFESVYDPTCGSGGMLIAAAGQLKARGGRGYSLHLYGQDSVPDTAGVARMNLFMHNLTQFQIEVGDTLKKPVFKQPDGSVAQFNVVVANPPYGMKWDPWKASESRAFGGVAPMATADWAFVQHMIASMKPAGGRAGVVLPHGVLFRGGSPAAIRQKALEEDLLEAVIGLPDKLFYSTTIPTCILLFRAPGTKIEKRRNGVLFVDASARSVKGKNRNTMTGADIEDTVAAYFSGGDPDGGRGRVPTRFVEFDEIKTNGFDLSIERYIEAETQEAADLGALVASYNVARAQRQRTEKHMLTVLAEAGIEGLDE</sequence>
<keyword evidence="5" id="KW-0949">S-adenosyl-L-methionine</keyword>